<dbReference type="EMBL" id="JPRI01000003">
    <property type="protein sequence ID" value="KFF26458.1"/>
    <property type="molecule type" value="Genomic_DNA"/>
</dbReference>
<evidence type="ECO:0008006" key="3">
    <source>
        <dbReference type="Google" id="ProtNLM"/>
    </source>
</evidence>
<dbReference type="RefSeq" id="WP_034743741.1">
    <property type="nucleotide sequence ID" value="NZ_JPRI01000003.1"/>
</dbReference>
<gene>
    <name evidence="1" type="ORF">IW16_11380</name>
</gene>
<organism evidence="1 2">
    <name type="scientific">Chryseobacterium vrystaatense</name>
    <dbReference type="NCBI Taxonomy" id="307480"/>
    <lineage>
        <taxon>Bacteria</taxon>
        <taxon>Pseudomonadati</taxon>
        <taxon>Bacteroidota</taxon>
        <taxon>Flavobacteriia</taxon>
        <taxon>Flavobacteriales</taxon>
        <taxon>Weeksellaceae</taxon>
        <taxon>Chryseobacterium group</taxon>
        <taxon>Chryseobacterium</taxon>
    </lineage>
</organism>
<reference evidence="1 2" key="1">
    <citation type="submission" date="2014-07" db="EMBL/GenBank/DDBJ databases">
        <title>Genome of Chryseobacterium vrystaatense LMG 22846.</title>
        <authorList>
            <person name="Pipes S.E."/>
            <person name="Stropko S.J."/>
            <person name="Newman J.D."/>
        </authorList>
    </citation>
    <scope>NUCLEOTIDE SEQUENCE [LARGE SCALE GENOMIC DNA]</scope>
    <source>
        <strain evidence="1 2">LMG 22846</strain>
    </source>
</reference>
<evidence type="ECO:0000313" key="1">
    <source>
        <dbReference type="EMBL" id="KFF26458.1"/>
    </source>
</evidence>
<comment type="caution">
    <text evidence="1">The sequence shown here is derived from an EMBL/GenBank/DDBJ whole genome shotgun (WGS) entry which is preliminary data.</text>
</comment>
<proteinExistence type="predicted"/>
<dbReference type="PROSITE" id="PS51257">
    <property type="entry name" value="PROKAR_LIPOPROTEIN"/>
    <property type="match status" value="1"/>
</dbReference>
<dbReference type="Proteomes" id="UP000028719">
    <property type="component" value="Unassembled WGS sequence"/>
</dbReference>
<name>A0ABR4UN81_9FLAO</name>
<keyword evidence="2" id="KW-1185">Reference proteome</keyword>
<protein>
    <recommendedName>
        <fullName evidence="3">Lipoprotein</fullName>
    </recommendedName>
</protein>
<sequence length="231" mass="26961">MNKIWSVLFIAILFTSCKGQEYEAGIFDLSKLDFHLNADQFYSKSMNRENIKMTSGKQYVVKDTIREYDLGGEGDRNKIFGIQFNVKSYSPEDTVAIYKNFAFSRLEAMTTEKGDLMLISATAKCQDKDFKEVIQKMTNDYQPPVIEEKEFAFFKSYHYTWTLKDRIIQLVSGSKLDFTQTPHDIIDDKEKKMISEVSKNKLEEIHVFICKKEFEKKLKGKMSSGEWSDFK</sequence>
<evidence type="ECO:0000313" key="2">
    <source>
        <dbReference type="Proteomes" id="UP000028719"/>
    </source>
</evidence>
<accession>A0ABR4UN81</accession>